<proteinExistence type="predicted"/>
<dbReference type="AlphaFoldDB" id="A0A0J5T9K5"/>
<dbReference type="EMBL" id="LQQY01000021">
    <property type="protein sequence ID" value="KZE47644.1"/>
    <property type="molecule type" value="Genomic_DNA"/>
</dbReference>
<dbReference type="EMBL" id="LGUE01000001">
    <property type="protein sequence ID" value="KON92418.1"/>
    <property type="molecule type" value="Genomic_DNA"/>
</dbReference>
<accession>A0A0J5T9K5</accession>
<dbReference type="Proteomes" id="UP000076510">
    <property type="component" value="Unassembled WGS sequence"/>
</dbReference>
<reference evidence="4" key="1">
    <citation type="submission" date="2015-07" db="EMBL/GenBank/DDBJ databases">
        <title>Fjat-14235 jcm11544.</title>
        <authorList>
            <person name="Liu B."/>
            <person name="Wang J."/>
            <person name="Zhu Y."/>
            <person name="Liu G."/>
            <person name="Chen Q."/>
            <person name="Chen Z."/>
            <person name="Lan J."/>
            <person name="Che J."/>
            <person name="Ge C."/>
            <person name="Shi H."/>
            <person name="Pan Z."/>
            <person name="Liu X."/>
        </authorList>
    </citation>
    <scope>NUCLEOTIDE SEQUENCE [LARGE SCALE GENOMIC DNA]</scope>
    <source>
        <strain evidence="4">JCM 11544</strain>
    </source>
</reference>
<dbReference type="Proteomes" id="UP000322997">
    <property type="component" value="Unassembled WGS sequence"/>
</dbReference>
<evidence type="ECO:0000313" key="3">
    <source>
        <dbReference type="EMBL" id="TYS54199.1"/>
    </source>
</evidence>
<reference evidence="1" key="2">
    <citation type="submission" date="2015-07" db="EMBL/GenBank/DDBJ databases">
        <title>MeaNS - Measles Nucleotide Surveillance Program.</title>
        <authorList>
            <person name="Tran T."/>
            <person name="Druce J."/>
        </authorList>
    </citation>
    <scope>NUCLEOTIDE SEQUENCE</scope>
    <source>
        <strain evidence="1">JCM 11544</strain>
    </source>
</reference>
<dbReference type="PATRIC" id="fig|189381.10.peg.3937"/>
<dbReference type="GeneID" id="89534062"/>
<name>A0A0J5T9K5_9BACI</name>
<dbReference type="OrthoDB" id="2691926at2"/>
<dbReference type="PANTHER" id="PTHR37808">
    <property type="entry name" value="SPORE GERMINATION PROTEIN-LIKE PROTEIN YDZR-RELATED"/>
    <property type="match status" value="1"/>
</dbReference>
<dbReference type="PANTHER" id="PTHR37808:SF3">
    <property type="entry name" value="SPORE GERMINATION PROTEIN GERPA-RELATED"/>
    <property type="match status" value="1"/>
</dbReference>
<keyword evidence="4" id="KW-1185">Reference proteome</keyword>
<dbReference type="Proteomes" id="UP000037405">
    <property type="component" value="Unassembled WGS sequence"/>
</dbReference>
<evidence type="ECO:0000313" key="4">
    <source>
        <dbReference type="Proteomes" id="UP000037405"/>
    </source>
</evidence>
<gene>
    <name evidence="1" type="ORF">AF331_08230</name>
    <name evidence="2" type="ORF">AV649_20690</name>
    <name evidence="3" type="ORF">FZC83_13375</name>
</gene>
<evidence type="ECO:0000313" key="6">
    <source>
        <dbReference type="Proteomes" id="UP000322997"/>
    </source>
</evidence>
<reference evidence="5" key="3">
    <citation type="submission" date="2016-01" db="EMBL/GenBank/DDBJ databases">
        <title>Whole genome sequencing of Bhargavaea cecembensis T14.</title>
        <authorList>
            <person name="Hong K.W."/>
        </authorList>
    </citation>
    <scope>NUCLEOTIDE SEQUENCE [LARGE SCALE GENOMIC DNA]</scope>
    <source>
        <strain evidence="5">M19</strain>
    </source>
</reference>
<dbReference type="InterPro" id="IPR019618">
    <property type="entry name" value="Spore_germination_GerPA"/>
</dbReference>
<comment type="caution">
    <text evidence="1">The sequence shown here is derived from an EMBL/GenBank/DDBJ whole genome shotgun (WGS) entry which is preliminary data.</text>
</comment>
<evidence type="ECO:0000313" key="1">
    <source>
        <dbReference type="EMBL" id="KON92418.1"/>
    </source>
</evidence>
<organism evidence="1 4">
    <name type="scientific">Rossellomorea marisflavi</name>
    <dbReference type="NCBI Taxonomy" id="189381"/>
    <lineage>
        <taxon>Bacteria</taxon>
        <taxon>Bacillati</taxon>
        <taxon>Bacillota</taxon>
        <taxon>Bacilli</taxon>
        <taxon>Bacillales</taxon>
        <taxon>Bacillaceae</taxon>
        <taxon>Rossellomorea</taxon>
    </lineage>
</organism>
<protein>
    <submittedName>
        <fullName evidence="3">Spore germination protein</fullName>
    </submittedName>
    <submittedName>
        <fullName evidence="1">Spore gernimation protein GerPA</fullName>
    </submittedName>
</protein>
<dbReference type="EMBL" id="VTEQ01000003">
    <property type="protein sequence ID" value="TYS54199.1"/>
    <property type="molecule type" value="Genomic_DNA"/>
</dbReference>
<evidence type="ECO:0000313" key="5">
    <source>
        <dbReference type="Proteomes" id="UP000076510"/>
    </source>
</evidence>
<evidence type="ECO:0000313" key="2">
    <source>
        <dbReference type="EMBL" id="KZE47644.1"/>
    </source>
</evidence>
<sequence>MPAIVGFAQVISIGSSGVFHIGDVFNISPISTAKTFAGAGSFITGRGISVYNESSLTYTVDDDTMDQGIILNV</sequence>
<dbReference type="Pfam" id="PF10676">
    <property type="entry name" value="gerPA"/>
    <property type="match status" value="1"/>
</dbReference>
<dbReference type="RefSeq" id="WP_048004366.1">
    <property type="nucleotide sequence ID" value="NZ_CP047095.1"/>
</dbReference>
<reference evidence="3 6" key="5">
    <citation type="submission" date="2019-08" db="EMBL/GenBank/DDBJ databases">
        <title>Bacillus genomes from the desert of Cuatro Cienegas, Coahuila.</title>
        <authorList>
            <person name="Olmedo-Alvarez G."/>
        </authorList>
    </citation>
    <scope>NUCLEOTIDE SEQUENCE [LARGE SCALE GENOMIC DNA]</scope>
    <source>
        <strain evidence="3 6">CH108_3D</strain>
    </source>
</reference>
<dbReference type="STRING" id="189381.GCA_900166615_02606"/>
<reference evidence="2" key="4">
    <citation type="submission" date="2016-01" db="EMBL/GenBank/DDBJ databases">
        <authorList>
            <person name="McClelland M."/>
            <person name="Jain A."/>
            <person name="Saraogi P."/>
            <person name="Mendelson R."/>
            <person name="Westerman R."/>
            <person name="SanMiguel P."/>
            <person name="Csonka L."/>
        </authorList>
    </citation>
    <scope>NUCLEOTIDE SEQUENCE</scope>
    <source>
        <strain evidence="2">M19</strain>
    </source>
</reference>